<reference evidence="2 3" key="1">
    <citation type="submission" date="2016-08" db="EMBL/GenBank/DDBJ databases">
        <authorList>
            <person name="Seilhamer J.J."/>
        </authorList>
    </citation>
    <scope>NUCLEOTIDE SEQUENCE [LARGE SCALE GENOMIC DNA]</scope>
    <source>
        <strain evidence="2 3">KH-18-2</strain>
    </source>
</reference>
<keyword evidence="1" id="KW-0472">Membrane</keyword>
<protein>
    <submittedName>
        <fullName evidence="2">Uncharacterized protein</fullName>
    </submittedName>
</protein>
<evidence type="ECO:0000313" key="3">
    <source>
        <dbReference type="Proteomes" id="UP000237378"/>
    </source>
</evidence>
<keyword evidence="1" id="KW-0812">Transmembrane</keyword>
<dbReference type="Proteomes" id="UP000237378">
    <property type="component" value="Unassembled WGS sequence"/>
</dbReference>
<dbReference type="RefSeq" id="WP_103469870.1">
    <property type="nucleotide sequence ID" value="NZ_MING01000083.1"/>
</dbReference>
<feature type="transmembrane region" description="Helical" evidence="1">
    <location>
        <begin position="87"/>
        <end position="103"/>
    </location>
</feature>
<proteinExistence type="predicted"/>
<dbReference type="EMBL" id="MING01000083">
    <property type="protein sequence ID" value="POG03179.1"/>
    <property type="molecule type" value="Genomic_DNA"/>
</dbReference>
<sequence length="104" mass="11720">MNEKLFVLASQKKTTSHVLHLLLCIPTFGLWLIVWLLVAGSNSKHNARIQKQMGHVLDYKVQGLSDVETYQRVAADEAASKRRNDQIFVLTVIAVTVGLFLLMK</sequence>
<feature type="transmembrane region" description="Helical" evidence="1">
    <location>
        <begin position="20"/>
        <end position="38"/>
    </location>
</feature>
<keyword evidence="1" id="KW-1133">Transmembrane helix</keyword>
<evidence type="ECO:0000313" key="2">
    <source>
        <dbReference type="EMBL" id="POG03179.1"/>
    </source>
</evidence>
<dbReference type="AlphaFoldDB" id="A0A2S3WP88"/>
<name>A0A2S3WP88_PSEPU</name>
<accession>A0A2S3WP88</accession>
<evidence type="ECO:0000256" key="1">
    <source>
        <dbReference type="SAM" id="Phobius"/>
    </source>
</evidence>
<organism evidence="2 3">
    <name type="scientific">Pseudomonas putida</name>
    <name type="common">Arthrobacter siderocapsulatus</name>
    <dbReference type="NCBI Taxonomy" id="303"/>
    <lineage>
        <taxon>Bacteria</taxon>
        <taxon>Pseudomonadati</taxon>
        <taxon>Pseudomonadota</taxon>
        <taxon>Gammaproteobacteria</taxon>
        <taxon>Pseudomonadales</taxon>
        <taxon>Pseudomonadaceae</taxon>
        <taxon>Pseudomonas</taxon>
    </lineage>
</organism>
<comment type="caution">
    <text evidence="2">The sequence shown here is derived from an EMBL/GenBank/DDBJ whole genome shotgun (WGS) entry which is preliminary data.</text>
</comment>
<gene>
    <name evidence="2" type="ORF">BGP82_17995</name>
</gene>
<reference evidence="2 3" key="2">
    <citation type="submission" date="2018-03" db="EMBL/GenBank/DDBJ databases">
        <title>Draft genome of Pseudomonas putida strain KH-18-2.</title>
        <authorList>
            <person name="Yoshizawa S."/>
            <person name="Khan N.H."/>
            <person name="Nishimura M."/>
            <person name="Chiura H.X."/>
            <person name="Ogura Y."/>
            <person name="Hayashi T."/>
            <person name="Kogure K."/>
        </authorList>
    </citation>
    <scope>NUCLEOTIDE SEQUENCE [LARGE SCALE GENOMIC DNA]</scope>
    <source>
        <strain evidence="2 3">KH-18-2</strain>
    </source>
</reference>